<dbReference type="PANTHER" id="PTHR21402:SF10">
    <property type="entry name" value="U11_U12 SMALL NUCLEAR RIBONUCLEOPROTEIN 48 KDA PROTEIN"/>
    <property type="match status" value="1"/>
</dbReference>
<dbReference type="STRING" id="69332.A0A388KN50"/>
<dbReference type="PANTHER" id="PTHR21402">
    <property type="entry name" value="GAMETOCYTE SPECIFIC FACTOR 1-RELATED"/>
    <property type="match status" value="1"/>
</dbReference>
<feature type="compositionally biased region" description="Polar residues" evidence="4">
    <location>
        <begin position="391"/>
        <end position="406"/>
    </location>
</feature>
<organism evidence="6 7">
    <name type="scientific">Chara braunii</name>
    <name type="common">Braun's stonewort</name>
    <dbReference type="NCBI Taxonomy" id="69332"/>
    <lineage>
        <taxon>Eukaryota</taxon>
        <taxon>Viridiplantae</taxon>
        <taxon>Streptophyta</taxon>
        <taxon>Charophyceae</taxon>
        <taxon>Charales</taxon>
        <taxon>Characeae</taxon>
        <taxon>Chara</taxon>
    </lineage>
</organism>
<feature type="compositionally biased region" description="Basic and acidic residues" evidence="4">
    <location>
        <begin position="458"/>
        <end position="480"/>
    </location>
</feature>
<gene>
    <name evidence="6" type="ORF">CBR_g8884</name>
</gene>
<dbReference type="OrthoDB" id="69229at2759"/>
<reference evidence="6 7" key="1">
    <citation type="journal article" date="2018" name="Cell">
        <title>The Chara Genome: Secondary Complexity and Implications for Plant Terrestrialization.</title>
        <authorList>
            <person name="Nishiyama T."/>
            <person name="Sakayama H."/>
            <person name="Vries J.D."/>
            <person name="Buschmann H."/>
            <person name="Saint-Marcoux D."/>
            <person name="Ullrich K.K."/>
            <person name="Haas F.B."/>
            <person name="Vanderstraeten L."/>
            <person name="Becker D."/>
            <person name="Lang D."/>
            <person name="Vosolsobe S."/>
            <person name="Rombauts S."/>
            <person name="Wilhelmsson P.K.I."/>
            <person name="Janitza P."/>
            <person name="Kern R."/>
            <person name="Heyl A."/>
            <person name="Rumpler F."/>
            <person name="Villalobos L.I.A.C."/>
            <person name="Clay J.M."/>
            <person name="Skokan R."/>
            <person name="Toyoda A."/>
            <person name="Suzuki Y."/>
            <person name="Kagoshima H."/>
            <person name="Schijlen E."/>
            <person name="Tajeshwar N."/>
            <person name="Catarino B."/>
            <person name="Hetherington A.J."/>
            <person name="Saltykova A."/>
            <person name="Bonnot C."/>
            <person name="Breuninger H."/>
            <person name="Symeonidi A."/>
            <person name="Radhakrishnan G.V."/>
            <person name="Van Nieuwerburgh F."/>
            <person name="Deforce D."/>
            <person name="Chang C."/>
            <person name="Karol K.G."/>
            <person name="Hedrich R."/>
            <person name="Ulvskov P."/>
            <person name="Glockner G."/>
            <person name="Delwiche C.F."/>
            <person name="Petrasek J."/>
            <person name="Van de Peer Y."/>
            <person name="Friml J."/>
            <person name="Beilby M."/>
            <person name="Dolan L."/>
            <person name="Kohara Y."/>
            <person name="Sugano S."/>
            <person name="Fujiyama A."/>
            <person name="Delaux P.-M."/>
            <person name="Quint M."/>
            <person name="TheiBen G."/>
            <person name="Hagemann M."/>
            <person name="Harholt J."/>
            <person name="Dunand C."/>
            <person name="Zachgo S."/>
            <person name="Langdale J."/>
            <person name="Maumus F."/>
            <person name="Straeten D.V.D."/>
            <person name="Gould S.B."/>
            <person name="Rensing S.A."/>
        </authorList>
    </citation>
    <scope>NUCLEOTIDE SEQUENCE [LARGE SCALE GENOMIC DNA]</scope>
    <source>
        <strain evidence="6 7">S276</strain>
    </source>
</reference>
<dbReference type="GO" id="GO:0008270">
    <property type="term" value="F:zinc ion binding"/>
    <property type="evidence" value="ECO:0007669"/>
    <property type="project" value="UniProtKB-KW"/>
</dbReference>
<protein>
    <recommendedName>
        <fullName evidence="5">CHHC U11-48K-type domain-containing protein</fullName>
    </recommendedName>
</protein>
<evidence type="ECO:0000313" key="7">
    <source>
        <dbReference type="Proteomes" id="UP000265515"/>
    </source>
</evidence>
<feature type="compositionally biased region" description="Basic and acidic residues" evidence="4">
    <location>
        <begin position="411"/>
        <end position="451"/>
    </location>
</feature>
<dbReference type="Proteomes" id="UP000265515">
    <property type="component" value="Unassembled WGS sequence"/>
</dbReference>
<keyword evidence="7" id="KW-1185">Reference proteome</keyword>
<comment type="caution">
    <text evidence="6">The sequence shown here is derived from an EMBL/GenBank/DDBJ whole genome shotgun (WGS) entry which is preliminary data.</text>
</comment>
<keyword evidence="1" id="KW-0479">Metal-binding</keyword>
<keyword evidence="2" id="KW-0863">Zinc-finger</keyword>
<dbReference type="Gramene" id="GBG71467">
    <property type="protein sequence ID" value="GBG71467"/>
    <property type="gene ID" value="CBR_g8884"/>
</dbReference>
<dbReference type="EMBL" id="BFEA01000147">
    <property type="protein sequence ID" value="GBG71467.1"/>
    <property type="molecule type" value="Genomic_DNA"/>
</dbReference>
<dbReference type="InterPro" id="IPR022776">
    <property type="entry name" value="TRM13/UPF0224_CHHC_Znf_dom"/>
</dbReference>
<dbReference type="InterPro" id="IPR051591">
    <property type="entry name" value="UPF0224_FAM112_RNA_Proc"/>
</dbReference>
<accession>A0A388KN50</accession>
<evidence type="ECO:0000256" key="4">
    <source>
        <dbReference type="SAM" id="MobiDB-lite"/>
    </source>
</evidence>
<evidence type="ECO:0000313" key="6">
    <source>
        <dbReference type="EMBL" id="GBG71467.1"/>
    </source>
</evidence>
<evidence type="ECO:0000256" key="3">
    <source>
        <dbReference type="ARBA" id="ARBA00022833"/>
    </source>
</evidence>
<feature type="compositionally biased region" description="Basic and acidic residues" evidence="4">
    <location>
        <begin position="493"/>
        <end position="529"/>
    </location>
</feature>
<feature type="region of interest" description="Disordered" evidence="4">
    <location>
        <begin position="159"/>
        <end position="179"/>
    </location>
</feature>
<evidence type="ECO:0000256" key="2">
    <source>
        <dbReference type="ARBA" id="ARBA00022771"/>
    </source>
</evidence>
<feature type="region of interest" description="Disordered" evidence="4">
    <location>
        <begin position="389"/>
        <end position="529"/>
    </location>
</feature>
<feature type="domain" description="CHHC U11-48K-type" evidence="5">
    <location>
        <begin position="64"/>
        <end position="91"/>
    </location>
</feature>
<dbReference type="PROSITE" id="PS51800">
    <property type="entry name" value="ZF_CHHC_U11_48K"/>
    <property type="match status" value="1"/>
</dbReference>
<name>A0A388KN50_CHABU</name>
<keyword evidence="3" id="KW-0862">Zinc</keyword>
<evidence type="ECO:0000259" key="5">
    <source>
        <dbReference type="PROSITE" id="PS51800"/>
    </source>
</evidence>
<sequence length="529" mass="58357">MASGGVGAQSLDVVLGDLRVFVANADSQLRSILGLMGWSKDAVGAATKGCHVDALDDVCSSDGLVSCPCNPRHRMPSHALSAHVRHCEARSSGLDPDKVVRPPYTPAFFYENAPSVVHVASSLQSLGKSRYHAVNPPSPCTLLSSMPEAMRKRFEPIPAIDSSGVRSNNPDENADVAEKTGRDDVPDMKMMTRCVPCWQGAEGDEGGHVAGRDSRHVAGRDSHHVAKRVSSTELWMIQREVASWTTLPESISDRLLEAAKHTACTKKAAISDWILKHAPRHRVVLDAELANQIALLVLCCVESVAGELSSTDLMIETPKAQRSLTKQELLAEERDYKRRRVSYRGKSTKQTPTEVLRDVIDTHMEYLRVGGSGSGSELSVLLSTDREATDMASNKAMSSGTGSVTTPCRAAEGRDSGEQRESAREHRGSRRGDGPNWRQSDDWGSERRSDDCLYEEGAEGRRQEQRRSSSRYHLDDERSHGHSRGYSSSRTEGGSRDRVTGDHKYRQRERDTDERGREWPSGTRRSERE</sequence>
<evidence type="ECO:0000256" key="1">
    <source>
        <dbReference type="ARBA" id="ARBA00022723"/>
    </source>
</evidence>
<proteinExistence type="predicted"/>
<dbReference type="AlphaFoldDB" id="A0A388KN50"/>